<gene>
    <name evidence="2" type="ORF">SAMN05660477_02940</name>
</gene>
<keyword evidence="3" id="KW-1185">Reference proteome</keyword>
<accession>A0A1T5GL67</accession>
<reference evidence="2 3" key="1">
    <citation type="submission" date="2017-02" db="EMBL/GenBank/DDBJ databases">
        <authorList>
            <person name="Peterson S.W."/>
        </authorList>
    </citation>
    <scope>NUCLEOTIDE SEQUENCE [LARGE SCALE GENOMIC DNA]</scope>
    <source>
        <strain evidence="2 3">DSM 22323</strain>
    </source>
</reference>
<name>A0A1T5GL67_9FLAO</name>
<organism evidence="2 3">
    <name type="scientific">Soonwooa buanensis</name>
    <dbReference type="NCBI Taxonomy" id="619805"/>
    <lineage>
        <taxon>Bacteria</taxon>
        <taxon>Pseudomonadati</taxon>
        <taxon>Bacteroidota</taxon>
        <taxon>Flavobacteriia</taxon>
        <taxon>Flavobacteriales</taxon>
        <taxon>Weeksellaceae</taxon>
        <taxon>Chryseobacterium group</taxon>
        <taxon>Soonwooa</taxon>
    </lineage>
</organism>
<evidence type="ECO:0000256" key="1">
    <source>
        <dbReference type="SAM" id="SignalP"/>
    </source>
</evidence>
<evidence type="ECO:0000313" key="3">
    <source>
        <dbReference type="Proteomes" id="UP000191112"/>
    </source>
</evidence>
<evidence type="ECO:0000313" key="2">
    <source>
        <dbReference type="EMBL" id="SKC09090.1"/>
    </source>
</evidence>
<dbReference type="AlphaFoldDB" id="A0A1T5GL67"/>
<feature type="chain" id="PRO_5011984445" evidence="1">
    <location>
        <begin position="21"/>
        <end position="174"/>
    </location>
</feature>
<keyword evidence="1" id="KW-0732">Signal</keyword>
<sequence length="174" mass="19671">MKKYLTISALSLFAFGTVVSCTTDREVIQEVPTPVDYPQVYDVKGVNFTANNNYSYNKGFTKPMLDQDYVVVYHQSGTLTNGKPIWEPVPTTIYLQNGDEVDYNYDFSVNDFTLYLGGTNTSFTLPEFASNQTFRVVLVPAEFGKGTTNNLSKMSYDEVIQRYKIDDSKVVVLK</sequence>
<dbReference type="RefSeq" id="WP_079668159.1">
    <property type="nucleotide sequence ID" value="NZ_FUYZ01000013.1"/>
</dbReference>
<dbReference type="STRING" id="619805.SAMN05660477_02940"/>
<dbReference type="OrthoDB" id="1524444at2"/>
<protein>
    <submittedName>
        <fullName evidence="2">Uncharacterized protein</fullName>
    </submittedName>
</protein>
<dbReference type="PROSITE" id="PS51257">
    <property type="entry name" value="PROKAR_LIPOPROTEIN"/>
    <property type="match status" value="1"/>
</dbReference>
<feature type="signal peptide" evidence="1">
    <location>
        <begin position="1"/>
        <end position="20"/>
    </location>
</feature>
<dbReference type="EMBL" id="FUYZ01000013">
    <property type="protein sequence ID" value="SKC09090.1"/>
    <property type="molecule type" value="Genomic_DNA"/>
</dbReference>
<dbReference type="Proteomes" id="UP000191112">
    <property type="component" value="Unassembled WGS sequence"/>
</dbReference>
<proteinExistence type="predicted"/>